<dbReference type="GO" id="GO:0006013">
    <property type="term" value="P:mannose metabolic process"/>
    <property type="evidence" value="ECO:0007669"/>
    <property type="project" value="InterPro"/>
</dbReference>
<sequence length="864" mass="96350">MTDKKHIKSCILHKILISAYSLDINFTFQTLTAVNSSRPIFHLLPNAHLDPVWLWDWREGLNEGLATVQSVLNLMDEFPQLTFIRGESAIYEHVEKTSPALFRRIARQVEEGRWDIVGGTHIQPDSNLASTETLCRQFEYGLDYFRSRFGTHPTVAWQADSFGHTPGWPNILHAFGMTDFTFTRPQRGQFPLDTPAFWWKGSHGNRLLCYRQHWPWYCSERANLPEILDLTQKESSGFGFRNIGILMGLGNHGGGPSRRHILEVEKWREQHPEIEVRYSTLHGFFRALHSEIDDHPESDVPTVNGDLGYCLRGCYSSVQKFKTLYRQAESAVTEAECTAALVEQAFDVPARPLEEAWKAVLFNAFHDILPGSSIERAVEEQSAWMGLALHHAQEARFAALNELASRIDTSVAAPALPDHPTAVPMLVWNSQPHPFHGLVEIETSVDYRPIYSYENRADEVPLSVHDSRGRNLPLQSISTEHTSMPHLPWRKRVLVPLTIPPWGWHVVRFAWDELSSPSLPGGSPALTGRAGSTGITNGDWTIHHAEDSLRIERNGLNFWNTGRDISLQVVEDPWGSWGGMNEEVDSYQLDKVRETWRLTASEVIETGPLRAKLWTRWEGKNSWITLTFSLEQDSPVVKVDARLLWNERSARLKLVLPCSGDMEFDVPGATIHRASAGQLPSGRWVRRGTGGGAAGFASTALSDIDFSSDELRITLARATRYANDVPTGPEEFPWQPAVDCGELKFAFSLFSSDIAPDSAASALLHPPVAQMVHAHQGDLSSLGSLGQMKPEGVRVLSLQKLPTGEVFARIQNRNDHTCHATVEVSGGAGNASNLLPQEIRTIAIVPTAAIHRPREAAATAVSAA</sequence>
<dbReference type="SUPFAM" id="SSF88688">
    <property type="entry name" value="Families 57/38 glycoside transferase middle domain"/>
    <property type="match status" value="1"/>
</dbReference>
<organism evidence="6 7">
    <name type="scientific">Terrimicrobium sacchariphilum</name>
    <dbReference type="NCBI Taxonomy" id="690879"/>
    <lineage>
        <taxon>Bacteria</taxon>
        <taxon>Pseudomonadati</taxon>
        <taxon>Verrucomicrobiota</taxon>
        <taxon>Terrimicrobiia</taxon>
        <taxon>Terrimicrobiales</taxon>
        <taxon>Terrimicrobiaceae</taxon>
        <taxon>Terrimicrobium</taxon>
    </lineage>
</organism>
<keyword evidence="4" id="KW-0326">Glycosidase</keyword>
<evidence type="ECO:0000256" key="3">
    <source>
        <dbReference type="ARBA" id="ARBA00022801"/>
    </source>
</evidence>
<reference evidence="7" key="1">
    <citation type="journal article" date="2017" name="Genome Announc.">
        <title>Draft Genome Sequence of Terrimicrobium sacchariphilum NM-5T, a Facultative Anaerobic Soil Bacterium of the Class Spartobacteria.</title>
        <authorList>
            <person name="Qiu Y.L."/>
            <person name="Tourlousse D.M."/>
            <person name="Matsuura N."/>
            <person name="Ohashi A."/>
            <person name="Sekiguchi Y."/>
        </authorList>
    </citation>
    <scope>NUCLEOTIDE SEQUENCE [LARGE SCALE GENOMIC DNA]</scope>
    <source>
        <strain evidence="7">NM-5</strain>
    </source>
</reference>
<evidence type="ECO:0000259" key="5">
    <source>
        <dbReference type="SMART" id="SM00872"/>
    </source>
</evidence>
<proteinExistence type="inferred from homology"/>
<name>A0A146GAN6_TERSA</name>
<dbReference type="Pfam" id="PF01074">
    <property type="entry name" value="Glyco_hydro_38N"/>
    <property type="match status" value="1"/>
</dbReference>
<comment type="similarity">
    <text evidence="1">Belongs to the glycosyl hydrolase 38 family.</text>
</comment>
<evidence type="ECO:0000256" key="1">
    <source>
        <dbReference type="ARBA" id="ARBA00009792"/>
    </source>
</evidence>
<keyword evidence="3" id="KW-0378">Hydrolase</keyword>
<keyword evidence="7" id="KW-1185">Reference proteome</keyword>
<dbReference type="PANTHER" id="PTHR46017">
    <property type="entry name" value="ALPHA-MANNOSIDASE 2C1"/>
    <property type="match status" value="1"/>
</dbReference>
<evidence type="ECO:0000313" key="7">
    <source>
        <dbReference type="Proteomes" id="UP000076023"/>
    </source>
</evidence>
<dbReference type="Gene3D" id="1.20.1270.50">
    <property type="entry name" value="Glycoside hydrolase family 38, central domain"/>
    <property type="match status" value="1"/>
</dbReference>
<dbReference type="OrthoDB" id="1049785at2"/>
<dbReference type="Pfam" id="PF09261">
    <property type="entry name" value="Alpha-mann_mid"/>
    <property type="match status" value="1"/>
</dbReference>
<dbReference type="InterPro" id="IPR027291">
    <property type="entry name" value="Glyco_hydro_38_N_sf"/>
</dbReference>
<evidence type="ECO:0000256" key="4">
    <source>
        <dbReference type="ARBA" id="ARBA00023295"/>
    </source>
</evidence>
<keyword evidence="2" id="KW-0479">Metal-binding</keyword>
<dbReference type="InterPro" id="IPR011013">
    <property type="entry name" value="Gal_mutarotase_sf_dom"/>
</dbReference>
<dbReference type="SUPFAM" id="SSF74650">
    <property type="entry name" value="Galactose mutarotase-like"/>
    <property type="match status" value="1"/>
</dbReference>
<evidence type="ECO:0000313" key="6">
    <source>
        <dbReference type="EMBL" id="GAT34689.1"/>
    </source>
</evidence>
<dbReference type="InterPro" id="IPR000602">
    <property type="entry name" value="Glyco_hydro_38_N"/>
</dbReference>
<dbReference type="GO" id="GO:0030246">
    <property type="term" value="F:carbohydrate binding"/>
    <property type="evidence" value="ECO:0007669"/>
    <property type="project" value="InterPro"/>
</dbReference>
<accession>A0A146GAN6</accession>
<evidence type="ECO:0000256" key="2">
    <source>
        <dbReference type="ARBA" id="ARBA00022723"/>
    </source>
</evidence>
<dbReference type="InterPro" id="IPR015341">
    <property type="entry name" value="Glyco_hydro_38_cen"/>
</dbReference>
<gene>
    <name evidence="6" type="ORF">TSACC_23121</name>
</gene>
<dbReference type="SUPFAM" id="SSF88713">
    <property type="entry name" value="Glycoside hydrolase/deacetylase"/>
    <property type="match status" value="1"/>
</dbReference>
<dbReference type="InParanoid" id="A0A146GAN6"/>
<dbReference type="Gene3D" id="3.20.110.10">
    <property type="entry name" value="Glycoside hydrolase 38, N terminal domain"/>
    <property type="match status" value="1"/>
</dbReference>
<dbReference type="PANTHER" id="PTHR46017:SF1">
    <property type="entry name" value="ALPHA-MANNOSIDASE 2C1"/>
    <property type="match status" value="1"/>
</dbReference>
<feature type="domain" description="Glycoside hydrolase family 38 central" evidence="5">
    <location>
        <begin position="312"/>
        <end position="385"/>
    </location>
</feature>
<dbReference type="InterPro" id="IPR011682">
    <property type="entry name" value="Glyco_hydro_38_C"/>
</dbReference>
<dbReference type="EMBL" id="BDCO01000002">
    <property type="protein sequence ID" value="GAT34689.1"/>
    <property type="molecule type" value="Genomic_DNA"/>
</dbReference>
<dbReference type="InterPro" id="IPR028995">
    <property type="entry name" value="Glyco_hydro_57/38_cen_sf"/>
</dbReference>
<dbReference type="AlphaFoldDB" id="A0A146GAN6"/>
<dbReference type="Pfam" id="PF07748">
    <property type="entry name" value="Glyco_hydro_38C"/>
    <property type="match status" value="1"/>
</dbReference>
<dbReference type="GO" id="GO:0009313">
    <property type="term" value="P:oligosaccharide catabolic process"/>
    <property type="evidence" value="ECO:0007669"/>
    <property type="project" value="TreeGrafter"/>
</dbReference>
<dbReference type="Proteomes" id="UP000076023">
    <property type="component" value="Unassembled WGS sequence"/>
</dbReference>
<dbReference type="Gene3D" id="2.70.98.30">
    <property type="entry name" value="Golgi alpha-mannosidase II, domain 4"/>
    <property type="match status" value="1"/>
</dbReference>
<comment type="caution">
    <text evidence="6">The sequence shown here is derived from an EMBL/GenBank/DDBJ whole genome shotgun (WGS) entry which is preliminary data.</text>
</comment>
<dbReference type="STRING" id="690879.TSACC_23121"/>
<dbReference type="SMART" id="SM00872">
    <property type="entry name" value="Alpha-mann_mid"/>
    <property type="match status" value="1"/>
</dbReference>
<protein>
    <submittedName>
        <fullName evidence="6">Alpha-mannosidase</fullName>
    </submittedName>
</protein>
<dbReference type="GO" id="GO:0046872">
    <property type="term" value="F:metal ion binding"/>
    <property type="evidence" value="ECO:0007669"/>
    <property type="project" value="UniProtKB-KW"/>
</dbReference>
<dbReference type="GO" id="GO:0004559">
    <property type="term" value="F:alpha-mannosidase activity"/>
    <property type="evidence" value="ECO:0007669"/>
    <property type="project" value="InterPro"/>
</dbReference>
<dbReference type="InterPro" id="IPR037094">
    <property type="entry name" value="Glyco_hydro_38_cen_sf"/>
</dbReference>
<dbReference type="InterPro" id="IPR011330">
    <property type="entry name" value="Glyco_hydro/deAcase_b/a-brl"/>
</dbReference>